<dbReference type="EMBL" id="JAVREU010000006">
    <property type="protein sequence ID" value="MDT0389198.1"/>
    <property type="molecule type" value="Genomic_DNA"/>
</dbReference>
<gene>
    <name evidence="2" type="ORF">RM641_17345</name>
</gene>
<evidence type="ECO:0000256" key="1">
    <source>
        <dbReference type="SAM" id="MobiDB-lite"/>
    </source>
</evidence>
<keyword evidence="3" id="KW-1185">Reference proteome</keyword>
<feature type="region of interest" description="Disordered" evidence="1">
    <location>
        <begin position="72"/>
        <end position="93"/>
    </location>
</feature>
<accession>A0ABU2PAM8</accession>
<organism evidence="2 3">
    <name type="scientific">Streptomyces dubilierae</name>
    <dbReference type="NCBI Taxonomy" id="3075533"/>
    <lineage>
        <taxon>Bacteria</taxon>
        <taxon>Bacillati</taxon>
        <taxon>Actinomycetota</taxon>
        <taxon>Actinomycetes</taxon>
        <taxon>Kitasatosporales</taxon>
        <taxon>Streptomycetaceae</taxon>
        <taxon>Streptomyces</taxon>
    </lineage>
</organism>
<feature type="region of interest" description="Disordered" evidence="1">
    <location>
        <begin position="1"/>
        <end position="26"/>
    </location>
</feature>
<evidence type="ECO:0000313" key="2">
    <source>
        <dbReference type="EMBL" id="MDT0389198.1"/>
    </source>
</evidence>
<name>A0ABU2PAM8_9ACTN</name>
<comment type="caution">
    <text evidence="2">The sequence shown here is derived from an EMBL/GenBank/DDBJ whole genome shotgun (WGS) entry which is preliminary data.</text>
</comment>
<sequence length="227" mass="25169">MKRLGHRYRQEGATDQVPAEENRRYGIQDTSRAAAYGYRPYSVANPPKPDTQASPYTRSEWASLTGSNVEGKELPAGTKSANGEIVPQGGCRGEADRTVRTPFDYPAGVSAARAIYFEGFKKSLADPSVEKAFEEWSACMADKNYDYASPLAAMGSSEFTQGEITARERAVAQADISCKKKVRLVARWNAVESRIEKYMMREKSAILAELLRRQKAKIDAAQNILEE</sequence>
<proteinExistence type="predicted"/>
<reference evidence="3" key="1">
    <citation type="submission" date="2023-07" db="EMBL/GenBank/DDBJ databases">
        <title>30 novel species of actinomycetes from the DSMZ collection.</title>
        <authorList>
            <person name="Nouioui I."/>
        </authorList>
    </citation>
    <scope>NUCLEOTIDE SEQUENCE [LARGE SCALE GENOMIC DNA]</scope>
    <source>
        <strain evidence="3">DSM 41921</strain>
    </source>
</reference>
<dbReference type="RefSeq" id="WP_311682621.1">
    <property type="nucleotide sequence ID" value="NZ_JAVREU010000006.1"/>
</dbReference>
<dbReference type="Proteomes" id="UP001183586">
    <property type="component" value="Unassembled WGS sequence"/>
</dbReference>
<evidence type="ECO:0000313" key="3">
    <source>
        <dbReference type="Proteomes" id="UP001183586"/>
    </source>
</evidence>
<protein>
    <submittedName>
        <fullName evidence="2">Uncharacterized protein</fullName>
    </submittedName>
</protein>